<evidence type="ECO:0000313" key="2">
    <source>
        <dbReference type="Proteomes" id="UP000255297"/>
    </source>
</evidence>
<dbReference type="RefSeq" id="WP_031564551.1">
    <property type="nucleotide sequence ID" value="NZ_CAAAIS010000001.1"/>
</dbReference>
<evidence type="ECO:0000313" key="1">
    <source>
        <dbReference type="EMBL" id="STY29978.1"/>
    </source>
</evidence>
<protein>
    <submittedName>
        <fullName evidence="1">Uncharacterized protein</fullName>
    </submittedName>
</protein>
<dbReference type="Proteomes" id="UP000255297">
    <property type="component" value="Unassembled WGS sequence"/>
</dbReference>
<sequence>MPVSKECMKLLQNMVDHYGLEGKADKDYGALHHLLKDFLLLVIQHQQNHKDERVIAFLSNSALILEENSCFVAACRKMILDYHQKTHALDSMLDMDLNIHSELDESWGKFHESNPIPSLEPSRFFQELQIAVAKRAQRMVERDVIKSNP</sequence>
<accession>A0A378M0V4</accession>
<name>A0A378M0V4_9GAMM</name>
<proteinExistence type="predicted"/>
<keyword evidence="2" id="KW-1185">Reference proteome</keyword>
<dbReference type="OrthoDB" id="5652680at2"/>
<dbReference type="EMBL" id="UGPB01000001">
    <property type="protein sequence ID" value="STY29978.1"/>
    <property type="molecule type" value="Genomic_DNA"/>
</dbReference>
<reference evidence="1 2" key="1">
    <citation type="submission" date="2018-06" db="EMBL/GenBank/DDBJ databases">
        <authorList>
            <consortium name="Pathogen Informatics"/>
            <person name="Doyle S."/>
        </authorList>
    </citation>
    <scope>NUCLEOTIDE SEQUENCE [LARGE SCALE GENOMIC DNA]</scope>
    <source>
        <strain evidence="1 2">NCTC11532</strain>
    </source>
</reference>
<gene>
    <name evidence="1" type="ORF">NCTC11532_02166</name>
</gene>
<dbReference type="AlphaFoldDB" id="A0A378M0V4"/>
<organism evidence="1 2">
    <name type="scientific">Legionella wadsworthii</name>
    <dbReference type="NCBI Taxonomy" id="28088"/>
    <lineage>
        <taxon>Bacteria</taxon>
        <taxon>Pseudomonadati</taxon>
        <taxon>Pseudomonadota</taxon>
        <taxon>Gammaproteobacteria</taxon>
        <taxon>Legionellales</taxon>
        <taxon>Legionellaceae</taxon>
        <taxon>Legionella</taxon>
    </lineage>
</organism>